<evidence type="ECO:0000313" key="1">
    <source>
        <dbReference type="EMBL" id="SLN75276.1"/>
    </source>
</evidence>
<sequence length="163" mass="18205">MPEDLSCNFSECPTDFTVYERCIDVGRALAETNEIRTLEDRVSVLIEGTQETLCDPAIRDPIMTDVEALATNYQDFTLETGQAMTACLYVDIAVQEERIEADRNGSGEGAQGRLRDARIRRARDRIKELYDLHGLRLSIGYSEVGEALADLRALSNELPSLCN</sequence>
<gene>
    <name evidence="1" type="ORF">ROA7023_03932</name>
</gene>
<protein>
    <submittedName>
        <fullName evidence="1">Uncharacterized protein</fullName>
    </submittedName>
</protein>
<evidence type="ECO:0000313" key="2">
    <source>
        <dbReference type="Proteomes" id="UP000193900"/>
    </source>
</evidence>
<accession>A0A1Y5TWW1</accession>
<name>A0A1Y5TWW1_9RHOB</name>
<proteinExistence type="predicted"/>
<dbReference type="AlphaFoldDB" id="A0A1Y5TWW1"/>
<dbReference type="Proteomes" id="UP000193900">
    <property type="component" value="Unassembled WGS sequence"/>
</dbReference>
<reference evidence="1 2" key="1">
    <citation type="submission" date="2017-03" db="EMBL/GenBank/DDBJ databases">
        <authorList>
            <person name="Afonso C.L."/>
            <person name="Miller P.J."/>
            <person name="Scott M.A."/>
            <person name="Spackman E."/>
            <person name="Goraichik I."/>
            <person name="Dimitrov K.M."/>
            <person name="Suarez D.L."/>
            <person name="Swayne D.E."/>
        </authorList>
    </citation>
    <scope>NUCLEOTIDE SEQUENCE [LARGE SCALE GENOMIC DNA]</scope>
    <source>
        <strain evidence="1 2">CECT 7023</strain>
    </source>
</reference>
<dbReference type="EMBL" id="FWFZ01000034">
    <property type="protein sequence ID" value="SLN75276.1"/>
    <property type="molecule type" value="Genomic_DNA"/>
</dbReference>
<keyword evidence="2" id="KW-1185">Reference proteome</keyword>
<organism evidence="1 2">
    <name type="scientific">Roseisalinus antarcticus</name>
    <dbReference type="NCBI Taxonomy" id="254357"/>
    <lineage>
        <taxon>Bacteria</taxon>
        <taxon>Pseudomonadati</taxon>
        <taxon>Pseudomonadota</taxon>
        <taxon>Alphaproteobacteria</taxon>
        <taxon>Rhodobacterales</taxon>
        <taxon>Roseobacteraceae</taxon>
        <taxon>Roseisalinus</taxon>
    </lineage>
</organism>